<gene>
    <name evidence="2" type="ORF">PGT21_006194</name>
</gene>
<dbReference type="SUPFAM" id="SSF103473">
    <property type="entry name" value="MFS general substrate transporter"/>
    <property type="match status" value="1"/>
</dbReference>
<feature type="transmembrane region" description="Helical" evidence="1">
    <location>
        <begin position="274"/>
        <end position="295"/>
    </location>
</feature>
<accession>A0A5B0N3L3</accession>
<name>A0A5B0N3L3_PUCGR</name>
<evidence type="ECO:0008006" key="4">
    <source>
        <dbReference type="Google" id="ProtNLM"/>
    </source>
</evidence>
<keyword evidence="1" id="KW-0472">Membrane</keyword>
<comment type="caution">
    <text evidence="2">The sequence shown here is derived from an EMBL/GenBank/DDBJ whole genome shotgun (WGS) entry which is preliminary data.</text>
</comment>
<feature type="transmembrane region" description="Helical" evidence="1">
    <location>
        <begin position="164"/>
        <end position="185"/>
    </location>
</feature>
<dbReference type="EMBL" id="VSWC01000119">
    <property type="protein sequence ID" value="KAA1082529.1"/>
    <property type="molecule type" value="Genomic_DNA"/>
</dbReference>
<feature type="transmembrane region" description="Helical" evidence="1">
    <location>
        <begin position="197"/>
        <end position="214"/>
    </location>
</feature>
<keyword evidence="1" id="KW-0812">Transmembrane</keyword>
<reference evidence="2 3" key="1">
    <citation type="submission" date="2019-05" db="EMBL/GenBank/DDBJ databases">
        <title>Emergence of the Ug99 lineage of the wheat stem rust pathogen through somatic hybridization.</title>
        <authorList>
            <person name="Li F."/>
            <person name="Upadhyaya N.M."/>
            <person name="Sperschneider J."/>
            <person name="Matny O."/>
            <person name="Nguyen-Phuc H."/>
            <person name="Mago R."/>
            <person name="Raley C."/>
            <person name="Miller M.E."/>
            <person name="Silverstein K.A.T."/>
            <person name="Henningsen E."/>
            <person name="Hirsch C.D."/>
            <person name="Visser B."/>
            <person name="Pretorius Z.A."/>
            <person name="Steffenson B.J."/>
            <person name="Schwessinger B."/>
            <person name="Dodds P.N."/>
            <person name="Figueroa M."/>
        </authorList>
    </citation>
    <scope>NUCLEOTIDE SEQUENCE [LARGE SCALE GENOMIC DNA]</scope>
    <source>
        <strain evidence="2">21-0</strain>
    </source>
</reference>
<feature type="transmembrane region" description="Helical" evidence="1">
    <location>
        <begin position="108"/>
        <end position="131"/>
    </location>
</feature>
<evidence type="ECO:0000313" key="2">
    <source>
        <dbReference type="EMBL" id="KAA1082529.1"/>
    </source>
</evidence>
<feature type="transmembrane region" description="Helical" evidence="1">
    <location>
        <begin position="234"/>
        <end position="253"/>
    </location>
</feature>
<dbReference type="PANTHER" id="PTHR11360:SF287">
    <property type="entry name" value="MFS MONOCARBOXYLATE TRANSPORTER"/>
    <property type="match status" value="1"/>
</dbReference>
<dbReference type="OrthoDB" id="2213137at2759"/>
<evidence type="ECO:0000256" key="1">
    <source>
        <dbReference type="SAM" id="Phobius"/>
    </source>
</evidence>
<dbReference type="AlphaFoldDB" id="A0A5B0N3L3"/>
<protein>
    <recommendedName>
        <fullName evidence="4">Major facilitator superfamily (MFS) profile domain-containing protein</fullName>
    </recommendedName>
</protein>
<dbReference type="PANTHER" id="PTHR11360">
    <property type="entry name" value="MONOCARBOXYLATE TRANSPORTER"/>
    <property type="match status" value="1"/>
</dbReference>
<sequence length="307" mass="34352">MRMDPAELSSHELATFHSPHHDHQATISSRPKNIVHEPDLIKNNQRLELDFQSASKDRERTLAPVDGGFLAWRFIFLSFLVEGYVWGIPLSFGVFLDFPPYSQMSSTMAAIIGTLCTGILYCIGSIVLSLMENFPRSALYLPTVGTLVCSGSFVAASYSTKEWHLLLCQGIMYGIGGALLYYPALFFLSEWWVVKRGLAGSIMFAGTSVFGLIIPPVLDWSLKKYGTPMTLRGLGAAFLIGMAPILPFFRGRLPLSVRRRGAPAPTRKYLKRPIFWAFTCLNVCSYPVWFLHLLLKPKSQLANTYLD</sequence>
<keyword evidence="3" id="KW-1185">Reference proteome</keyword>
<dbReference type="InterPro" id="IPR036259">
    <property type="entry name" value="MFS_trans_sf"/>
</dbReference>
<keyword evidence="1" id="KW-1133">Transmembrane helix</keyword>
<feature type="transmembrane region" description="Helical" evidence="1">
    <location>
        <begin position="70"/>
        <end position="96"/>
    </location>
</feature>
<evidence type="ECO:0000313" key="3">
    <source>
        <dbReference type="Proteomes" id="UP000324748"/>
    </source>
</evidence>
<dbReference type="Proteomes" id="UP000324748">
    <property type="component" value="Unassembled WGS sequence"/>
</dbReference>
<organism evidence="2 3">
    <name type="scientific">Puccinia graminis f. sp. tritici</name>
    <dbReference type="NCBI Taxonomy" id="56615"/>
    <lineage>
        <taxon>Eukaryota</taxon>
        <taxon>Fungi</taxon>
        <taxon>Dikarya</taxon>
        <taxon>Basidiomycota</taxon>
        <taxon>Pucciniomycotina</taxon>
        <taxon>Pucciniomycetes</taxon>
        <taxon>Pucciniales</taxon>
        <taxon>Pucciniaceae</taxon>
        <taxon>Puccinia</taxon>
    </lineage>
</organism>
<dbReference type="InterPro" id="IPR050327">
    <property type="entry name" value="Proton-linked_MCT"/>
</dbReference>
<proteinExistence type="predicted"/>
<feature type="transmembrane region" description="Helical" evidence="1">
    <location>
        <begin position="138"/>
        <end position="158"/>
    </location>
</feature>